<keyword evidence="6" id="KW-0805">Transcription regulation</keyword>
<evidence type="ECO:0000256" key="1">
    <source>
        <dbReference type="ARBA" id="ARBA00004604"/>
    </source>
</evidence>
<keyword evidence="8" id="KW-0804">Transcription</keyword>
<keyword evidence="3" id="KW-0479">Metal-binding</keyword>
<keyword evidence="4 10" id="KW-0863">Zinc-finger</keyword>
<keyword evidence="9" id="KW-0539">Nucleus</keyword>
<feature type="domain" description="TFIIB-type" evidence="12">
    <location>
        <begin position="1"/>
        <end position="31"/>
    </location>
</feature>
<keyword evidence="5" id="KW-0862">Zinc</keyword>
<dbReference type="GO" id="GO:0070860">
    <property type="term" value="C:RNA polymerase I core factor complex"/>
    <property type="evidence" value="ECO:0007669"/>
    <property type="project" value="InterPro"/>
</dbReference>
<dbReference type="GO" id="GO:0042790">
    <property type="term" value="P:nucleolar large rRNA transcription by RNA polymerase I"/>
    <property type="evidence" value="ECO:0007669"/>
    <property type="project" value="TreeGrafter"/>
</dbReference>
<feature type="compositionally biased region" description="Acidic residues" evidence="11">
    <location>
        <begin position="311"/>
        <end position="320"/>
    </location>
</feature>
<dbReference type="PANTHER" id="PTHR31576">
    <property type="entry name" value="TATA BOX-BINDING PROTEIN-ASSOCIATED FACTOR RNA POLYMERASE I SUBUNIT B"/>
    <property type="match status" value="1"/>
</dbReference>
<feature type="region of interest" description="Disordered" evidence="11">
    <location>
        <begin position="309"/>
        <end position="352"/>
    </location>
</feature>
<dbReference type="InterPro" id="IPR048538">
    <property type="entry name" value="Rrn7_cyclin_C"/>
</dbReference>
<sequence>MMRCNGCGDKNLVLDDSSGRYVCTSCWQVTEYFDSLTQEPSELVNLRGLRMLHPVSSASLIQATSQFSYQEVVTKTEPLPQKLQLPIKTESPSASPHSHLNGADLLKSEDLKEENAVGVRVTIKQSKLSKRKQSKRCWRLSEPFTALLRIQLQEIIRTYFKKVEKEEEDRDGDLLRETAWRLWTNYLAITGELGSRAWALAFRQVSTAGCQLLRSRQSFISSRTIPNKSNCCQDLRPPPIKQEVYPNLSHSDGCSSPQPRSLDPTMLMVNAAWLNMQFHTKNFHWAGWGQIYNPTEAAGLAFLLFGPEPESQPEFDEDSNSSDGGDGKEGEIPLKSKPVTPARRSLNGSIDPPTPVDELLSLCRINTDTASLRKYWAEMVVDKMSKKSLGEDVFWRGQVDHMGDRLLMECNLSVIFLASLLAFAKPPPKTDPDPDGPLRPTCKRGFLTLRDLQCICAEKRFPFLVAHNFIEDFPIFDQYLYVLFQRIRLPSVECIARVTVVLIHMLGIYHRPRIPLCYLVHRFLVELGLPVAVHEIANRLIAQLGHAVKQATHNSRQGLHYFLPLKRYVRGEVFAMAVVVVLVRILFKLDDFYEYRWSSVAEYLANNPAKQSLLSSLLQQPPPRKSDFMWTRWVKWVEERHCSRLQRHLRTTPRMDDPINQPLSFADLLLLQNAGEFLGSSEFVPGFDVGWGEMKAHNDYFATNEIKSNMSAPLREVLPKSNVENHHNEAVESDNRASEQCSTCRRMEIASALRPFCSAGAPCVGDQCDLLIGLRRLILSKGIAPKVFIQALFDEPSDAARTPKTVQKDWLYILEKFNLYAPISTLDFQLRGFPILRLCQVHLLPTAVRDFHREYSASVERFLAGSQSGADCGDCSLPAGDEQQQQQQDRRTRWRKLMPSASLRWFVDIACSLCSSDRTDLLKEVRCIEILLDLLPAAAPTPKVAQSVRVNSMARDRSDLALAAAFDYYLS</sequence>
<dbReference type="InterPro" id="IPR013137">
    <property type="entry name" value="Znf_TFIIB"/>
</dbReference>
<evidence type="ECO:0000256" key="2">
    <source>
        <dbReference type="ARBA" id="ARBA00006899"/>
    </source>
</evidence>
<dbReference type="EMBL" id="GEEE01017603">
    <property type="protein sequence ID" value="JAP45622.1"/>
    <property type="molecule type" value="Transcribed_RNA"/>
</dbReference>
<evidence type="ECO:0000256" key="5">
    <source>
        <dbReference type="ARBA" id="ARBA00022833"/>
    </source>
</evidence>
<dbReference type="GO" id="GO:0001164">
    <property type="term" value="F:RNA polymerase I core promoter sequence-specific DNA binding"/>
    <property type="evidence" value="ECO:0007669"/>
    <property type="project" value="InterPro"/>
</dbReference>
<gene>
    <name evidence="13" type="ORF">TR165524</name>
</gene>
<feature type="compositionally biased region" description="Basic and acidic residues" evidence="11">
    <location>
        <begin position="325"/>
        <end position="334"/>
    </location>
</feature>
<dbReference type="Pfam" id="PF20645">
    <property type="entry name" value="Rrn7_cyclin_C"/>
    <property type="match status" value="1"/>
</dbReference>
<keyword evidence="7" id="KW-0238">DNA-binding</keyword>
<evidence type="ECO:0000259" key="12">
    <source>
        <dbReference type="PROSITE" id="PS51134"/>
    </source>
</evidence>
<evidence type="ECO:0000256" key="7">
    <source>
        <dbReference type="ARBA" id="ARBA00023125"/>
    </source>
</evidence>
<comment type="similarity">
    <text evidence="2">Belongs to the RRN7/TAF1B family.</text>
</comment>
<name>A0A0X3PBY9_SCHSO</name>
<dbReference type="AlphaFoldDB" id="A0A0X3PBY9"/>
<organism evidence="13">
    <name type="scientific">Schistocephalus solidus</name>
    <name type="common">Tapeworm</name>
    <dbReference type="NCBI Taxonomy" id="70667"/>
    <lineage>
        <taxon>Eukaryota</taxon>
        <taxon>Metazoa</taxon>
        <taxon>Spiralia</taxon>
        <taxon>Lophotrochozoa</taxon>
        <taxon>Platyhelminthes</taxon>
        <taxon>Cestoda</taxon>
        <taxon>Eucestoda</taxon>
        <taxon>Diphyllobothriidea</taxon>
        <taxon>Diphyllobothriidae</taxon>
        <taxon>Schistocephalus</taxon>
    </lineage>
</organism>
<evidence type="ECO:0000256" key="6">
    <source>
        <dbReference type="ARBA" id="ARBA00023015"/>
    </source>
</evidence>
<evidence type="ECO:0000313" key="13">
    <source>
        <dbReference type="EMBL" id="JAP45622.1"/>
    </source>
</evidence>
<evidence type="ECO:0000256" key="10">
    <source>
        <dbReference type="PROSITE-ProRule" id="PRU00469"/>
    </source>
</evidence>
<dbReference type="InterPro" id="IPR033599">
    <property type="entry name" value="TAF1B/Rrn7"/>
</dbReference>
<reference evidence="13" key="1">
    <citation type="submission" date="2016-01" db="EMBL/GenBank/DDBJ databases">
        <title>Reference transcriptome for the parasite Schistocephalus solidus: insights into the molecular evolution of parasitism.</title>
        <authorList>
            <person name="Hebert F.O."/>
            <person name="Grambauer S."/>
            <person name="Barber I."/>
            <person name="Landry C.R."/>
            <person name="Aubin-Horth N."/>
        </authorList>
    </citation>
    <scope>NUCLEOTIDE SEQUENCE</scope>
</reference>
<dbReference type="GO" id="GO:0008270">
    <property type="term" value="F:zinc ion binding"/>
    <property type="evidence" value="ECO:0007669"/>
    <property type="project" value="UniProtKB-KW"/>
</dbReference>
<proteinExistence type="inferred from homology"/>
<evidence type="ECO:0000256" key="4">
    <source>
        <dbReference type="ARBA" id="ARBA00022771"/>
    </source>
</evidence>
<dbReference type="PANTHER" id="PTHR31576:SF2">
    <property type="entry name" value="TATA BOX-BINDING PROTEIN-ASSOCIATED FACTOR RNA POLYMERASE I SUBUNIT B"/>
    <property type="match status" value="1"/>
</dbReference>
<protein>
    <recommendedName>
        <fullName evidence="12">TFIIB-type domain-containing protein</fullName>
    </recommendedName>
</protein>
<evidence type="ECO:0000256" key="8">
    <source>
        <dbReference type="ARBA" id="ARBA00023163"/>
    </source>
</evidence>
<dbReference type="GO" id="GO:0005668">
    <property type="term" value="C:RNA polymerase transcription factor SL1 complex"/>
    <property type="evidence" value="ECO:0007669"/>
    <property type="project" value="TreeGrafter"/>
</dbReference>
<dbReference type="EMBL" id="GEEE01022182">
    <property type="protein sequence ID" value="JAP41043.1"/>
    <property type="molecule type" value="Transcribed_RNA"/>
</dbReference>
<dbReference type="PROSITE" id="PS51134">
    <property type="entry name" value="ZF_TFIIB"/>
    <property type="match status" value="1"/>
</dbReference>
<comment type="subcellular location">
    <subcellularLocation>
        <location evidence="1">Nucleus</location>
        <location evidence="1">Nucleolus</location>
    </subcellularLocation>
</comment>
<evidence type="ECO:0000256" key="11">
    <source>
        <dbReference type="SAM" id="MobiDB-lite"/>
    </source>
</evidence>
<accession>A0A0X3PBY9</accession>
<evidence type="ECO:0000256" key="3">
    <source>
        <dbReference type="ARBA" id="ARBA00022723"/>
    </source>
</evidence>
<evidence type="ECO:0000256" key="9">
    <source>
        <dbReference type="ARBA" id="ARBA00023242"/>
    </source>
</evidence>